<gene>
    <name evidence="1" type="ORF">ACFFJP_18280</name>
</gene>
<evidence type="ECO:0000313" key="2">
    <source>
        <dbReference type="Proteomes" id="UP001589813"/>
    </source>
</evidence>
<organism evidence="1 2">
    <name type="scientific">Rheinheimera tilapiae</name>
    <dbReference type="NCBI Taxonomy" id="875043"/>
    <lineage>
        <taxon>Bacteria</taxon>
        <taxon>Pseudomonadati</taxon>
        <taxon>Pseudomonadota</taxon>
        <taxon>Gammaproteobacteria</taxon>
        <taxon>Chromatiales</taxon>
        <taxon>Chromatiaceae</taxon>
        <taxon>Rheinheimera</taxon>
    </lineage>
</organism>
<protein>
    <submittedName>
        <fullName evidence="1">DUF3052 family protein</fullName>
    </submittedName>
</protein>
<dbReference type="EMBL" id="JBHLXP010000005">
    <property type="protein sequence ID" value="MFC0050253.1"/>
    <property type="molecule type" value="Genomic_DNA"/>
</dbReference>
<accession>A0ABV6BHA8</accession>
<dbReference type="RefSeq" id="WP_377247691.1">
    <property type="nucleotide sequence ID" value="NZ_JBHLXP010000005.1"/>
</dbReference>
<name>A0ABV6BHA8_9GAMM</name>
<dbReference type="Pfam" id="PF11253">
    <property type="entry name" value="DUF3052"/>
    <property type="match status" value="1"/>
</dbReference>
<proteinExistence type="predicted"/>
<keyword evidence="2" id="KW-1185">Reference proteome</keyword>
<comment type="caution">
    <text evidence="1">The sequence shown here is derived from an EMBL/GenBank/DDBJ whole genome shotgun (WGS) entry which is preliminary data.</text>
</comment>
<sequence>MDLNQANGYSATPLLKKLGIKPGMQLLFLQPPADYCAALAAQQMALYQDPTLHCQNVADGSTELVQLFVTERTQLSSLLLQLRTSLKPNAVIWVSWPKQAAKQHTDIRENDIRNIALPLGLVDIKVCAVDATWSGLKLMLRRELR</sequence>
<dbReference type="InterPro" id="IPR021412">
    <property type="entry name" value="DUF3052"/>
</dbReference>
<dbReference type="Proteomes" id="UP001589813">
    <property type="component" value="Unassembled WGS sequence"/>
</dbReference>
<reference evidence="1 2" key="1">
    <citation type="submission" date="2024-09" db="EMBL/GenBank/DDBJ databases">
        <authorList>
            <person name="Sun Q."/>
            <person name="Mori K."/>
        </authorList>
    </citation>
    <scope>NUCLEOTIDE SEQUENCE [LARGE SCALE GENOMIC DNA]</scope>
    <source>
        <strain evidence="1 2">KCTC 23315</strain>
    </source>
</reference>
<evidence type="ECO:0000313" key="1">
    <source>
        <dbReference type="EMBL" id="MFC0050253.1"/>
    </source>
</evidence>